<dbReference type="GO" id="GO:0004252">
    <property type="term" value="F:serine-type endopeptidase activity"/>
    <property type="evidence" value="ECO:0007669"/>
    <property type="project" value="InterPro"/>
</dbReference>
<dbReference type="PROSITE" id="PS50240">
    <property type="entry name" value="TRYPSIN_DOM"/>
    <property type="match status" value="1"/>
</dbReference>
<feature type="chain" id="PRO_5040370206" evidence="3">
    <location>
        <begin position="20"/>
        <end position="364"/>
    </location>
</feature>
<dbReference type="GO" id="GO:0005615">
    <property type="term" value="C:extracellular space"/>
    <property type="evidence" value="ECO:0007669"/>
    <property type="project" value="TreeGrafter"/>
</dbReference>
<dbReference type="SUPFAM" id="SSF50494">
    <property type="entry name" value="Trypsin-like serine proteases"/>
    <property type="match status" value="1"/>
</dbReference>
<evidence type="ECO:0000313" key="6">
    <source>
        <dbReference type="EMBL" id="KAJ3584671.1"/>
    </source>
</evidence>
<dbReference type="GO" id="GO:0006508">
    <property type="term" value="P:proteolysis"/>
    <property type="evidence" value="ECO:0007669"/>
    <property type="project" value="InterPro"/>
</dbReference>
<dbReference type="PANTHER" id="PTHR24278">
    <property type="entry name" value="COAGULATION FACTOR"/>
    <property type="match status" value="1"/>
</dbReference>
<dbReference type="InterPro" id="IPR043504">
    <property type="entry name" value="Peptidase_S1_PA_chymotrypsin"/>
</dbReference>
<dbReference type="InterPro" id="IPR001254">
    <property type="entry name" value="Trypsin_dom"/>
</dbReference>
<dbReference type="SUPFAM" id="SSF57630">
    <property type="entry name" value="GLA-domain"/>
    <property type="match status" value="1"/>
</dbReference>
<dbReference type="PRINTS" id="PR00001">
    <property type="entry name" value="GLABLOOD"/>
</dbReference>
<evidence type="ECO:0000259" key="5">
    <source>
        <dbReference type="PROSITE" id="PS50998"/>
    </source>
</evidence>
<dbReference type="AlphaFoldDB" id="A0A9Q0DBE4"/>
<evidence type="ECO:0000256" key="2">
    <source>
        <dbReference type="ARBA" id="ARBA00023180"/>
    </source>
</evidence>
<dbReference type="Gene3D" id="2.40.10.10">
    <property type="entry name" value="Trypsin-like serine proteases"/>
    <property type="match status" value="1"/>
</dbReference>
<organism evidence="6 7">
    <name type="scientific">Muraenolepis orangiensis</name>
    <name type="common">Patagonian moray cod</name>
    <dbReference type="NCBI Taxonomy" id="630683"/>
    <lineage>
        <taxon>Eukaryota</taxon>
        <taxon>Metazoa</taxon>
        <taxon>Chordata</taxon>
        <taxon>Craniata</taxon>
        <taxon>Vertebrata</taxon>
        <taxon>Euteleostomi</taxon>
        <taxon>Actinopterygii</taxon>
        <taxon>Neopterygii</taxon>
        <taxon>Teleostei</taxon>
        <taxon>Neoteleostei</taxon>
        <taxon>Acanthomorphata</taxon>
        <taxon>Zeiogadaria</taxon>
        <taxon>Gadariae</taxon>
        <taxon>Gadiformes</taxon>
        <taxon>Muraenolepidoidei</taxon>
        <taxon>Muraenolepididae</taxon>
        <taxon>Muraenolepis</taxon>
    </lineage>
</organism>
<dbReference type="Gene3D" id="4.10.740.10">
    <property type="entry name" value="Coagulation Factor IX"/>
    <property type="match status" value="1"/>
</dbReference>
<dbReference type="InterPro" id="IPR017857">
    <property type="entry name" value="Coagulation_fac-like_Gla_dom"/>
</dbReference>
<comment type="caution">
    <text evidence="6">The sequence shown here is derived from an EMBL/GenBank/DDBJ whole genome shotgun (WGS) entry which is preliminary data.</text>
</comment>
<evidence type="ECO:0000256" key="1">
    <source>
        <dbReference type="ARBA" id="ARBA00023157"/>
    </source>
</evidence>
<dbReference type="FunFam" id="4.10.740.10:FF:000001">
    <property type="entry name" value="vitamin K-dependent protein S"/>
    <property type="match status" value="1"/>
</dbReference>
<evidence type="ECO:0000256" key="3">
    <source>
        <dbReference type="SAM" id="SignalP"/>
    </source>
</evidence>
<dbReference type="OrthoDB" id="7726766at2759"/>
<protein>
    <submittedName>
        <fullName evidence="6">Uncharacterized protein</fullName>
    </submittedName>
</protein>
<dbReference type="GO" id="GO:0005509">
    <property type="term" value="F:calcium ion binding"/>
    <property type="evidence" value="ECO:0007669"/>
    <property type="project" value="InterPro"/>
</dbReference>
<feature type="domain" description="Peptidase S1" evidence="4">
    <location>
        <begin position="134"/>
        <end position="351"/>
    </location>
</feature>
<feature type="domain" description="Gla" evidence="5">
    <location>
        <begin position="40"/>
        <end position="91"/>
    </location>
</feature>
<dbReference type="SMART" id="SM00069">
    <property type="entry name" value="GLA"/>
    <property type="match status" value="1"/>
</dbReference>
<gene>
    <name evidence="6" type="ORF">NHX12_015166</name>
</gene>
<dbReference type="InterPro" id="IPR050442">
    <property type="entry name" value="Peptidase_S1_coag_factors"/>
</dbReference>
<dbReference type="Pfam" id="PF00594">
    <property type="entry name" value="Gla"/>
    <property type="match status" value="1"/>
</dbReference>
<accession>A0A9Q0DBE4</accession>
<feature type="signal peptide" evidence="3">
    <location>
        <begin position="1"/>
        <end position="19"/>
    </location>
</feature>
<reference evidence="6" key="1">
    <citation type="submission" date="2022-07" db="EMBL/GenBank/DDBJ databases">
        <title>Chromosome-level genome of Muraenolepis orangiensis.</title>
        <authorList>
            <person name="Kim J."/>
        </authorList>
    </citation>
    <scope>NUCLEOTIDE SEQUENCE</scope>
    <source>
        <strain evidence="6">KU_S4_2022</strain>
        <tissue evidence="6">Muscle</tissue>
    </source>
</reference>
<sequence>MASGSRLCVFLLCFLQVWSHNGVVRRAALARSVFLRPRRANSFFIEELLQGHLERECYEEYCSYEEAREYFEDTPRTMETSVSQTLVSMVGTVLTEWAALSAPAGTRTMDRPVSRDRPHQTRPRKSLNQFCRVWNLELICSCTEGFRLHTDQRTCLPDDNKGEELCEGVVIGGVAILTSAQCYTGAATSLHVLQGVQKVSILGSFVHRGFRLGHHDNDLALLHLATPLTLGPTLFPLCLPTKDFGEKVLMRAGSPGLVWLGRGSEVVTYETPNDCLRLLNASRPISNKMFCMAGRGDRQEVAGRWRASPVASRHHGTAFLTGLLLPRPPRGRGLVFTKLSRFLPWISGTLDRVQRPHTSGQPFA</sequence>
<name>A0A9Q0DBE4_9TELE</name>
<keyword evidence="7" id="KW-1185">Reference proteome</keyword>
<keyword evidence="1" id="KW-1015">Disulfide bond</keyword>
<dbReference type="PANTHER" id="PTHR24278:SF40">
    <property type="entry name" value="COAGULATION FACTOR VII-LIKE"/>
    <property type="match status" value="1"/>
</dbReference>
<dbReference type="InterPro" id="IPR035972">
    <property type="entry name" value="GLA-like_dom_SF"/>
</dbReference>
<keyword evidence="3" id="KW-0732">Signal</keyword>
<evidence type="ECO:0000313" key="7">
    <source>
        <dbReference type="Proteomes" id="UP001148018"/>
    </source>
</evidence>
<dbReference type="Proteomes" id="UP001148018">
    <property type="component" value="Unassembled WGS sequence"/>
</dbReference>
<keyword evidence="2" id="KW-0325">Glycoprotein</keyword>
<dbReference type="InterPro" id="IPR000294">
    <property type="entry name" value="GLA_domain"/>
</dbReference>
<evidence type="ECO:0000259" key="4">
    <source>
        <dbReference type="PROSITE" id="PS50240"/>
    </source>
</evidence>
<dbReference type="SMART" id="SM00020">
    <property type="entry name" value="Tryp_SPc"/>
    <property type="match status" value="1"/>
</dbReference>
<dbReference type="PROSITE" id="PS50998">
    <property type="entry name" value="GLA_2"/>
    <property type="match status" value="1"/>
</dbReference>
<dbReference type="InterPro" id="IPR009003">
    <property type="entry name" value="Peptidase_S1_PA"/>
</dbReference>
<dbReference type="Pfam" id="PF00089">
    <property type="entry name" value="Trypsin"/>
    <property type="match status" value="1"/>
</dbReference>
<proteinExistence type="predicted"/>
<dbReference type="Gene3D" id="2.10.25.10">
    <property type="entry name" value="Laminin"/>
    <property type="match status" value="1"/>
</dbReference>
<dbReference type="EMBL" id="JANIIK010000119">
    <property type="protein sequence ID" value="KAJ3584671.1"/>
    <property type="molecule type" value="Genomic_DNA"/>
</dbReference>